<sequence length="448" mass="50685">MGEPPSRSMQNLTYVLLDMETLSPRALKEELDCEIAVGILAGHLRNPIIDRERLVGDLMVPNNLFPFVLSLLDDTTTTILIQWFEDSFPRSIESYTDSVASQLLAQLSMLFLRLQNQMTDLQDKHRRVQAAVSCLNIVSSLSFPIQATALSGNNTGPGRKQKSQRERKVQRAQYSRRASSAPDSRPFDELNLDVPTSADEAADLVAWILQEQSRILQSYLQAIRRPELAVLMREVFFVTSSRGEQGGTPDDHVSSSATTNSTAEIISPVPSEGSVYPQVQPLQAALHFDTVDGFGDWNIHITGRAESDLRFFRRRDPKLFDIVLKKIKELSHGQFSRDNHKQLDLAGSDIQIPIYEAKMTGDSRLVYQVDCVTEYIKQEIGNMRHNGQCEQQVLRVFGIYTHKQMKRRFWKAVSHNLGGKGSEYRDRTNKDIPLSQAVLTGKHVMRVR</sequence>
<name>A0A4S4MUS4_9APHY</name>
<keyword evidence="4" id="KW-1185">Reference proteome</keyword>
<comment type="caution">
    <text evidence="3">The sequence shown here is derived from an EMBL/GenBank/DDBJ whole genome shotgun (WGS) entry which is preliminary data.</text>
</comment>
<dbReference type="OrthoDB" id="3156807at2759"/>
<feature type="region of interest" description="Disordered" evidence="2">
    <location>
        <begin position="150"/>
        <end position="191"/>
    </location>
</feature>
<feature type="compositionally biased region" description="Low complexity" evidence="2">
    <location>
        <begin position="175"/>
        <end position="184"/>
    </location>
</feature>
<gene>
    <name evidence="3" type="ORF">EUX98_g4868</name>
</gene>
<keyword evidence="1" id="KW-0175">Coiled coil</keyword>
<dbReference type="AlphaFoldDB" id="A0A4S4MUS4"/>
<accession>A0A4S4MUS4</accession>
<evidence type="ECO:0000256" key="1">
    <source>
        <dbReference type="SAM" id="Coils"/>
    </source>
</evidence>
<evidence type="ECO:0000313" key="3">
    <source>
        <dbReference type="EMBL" id="THH29327.1"/>
    </source>
</evidence>
<proteinExistence type="predicted"/>
<evidence type="ECO:0000313" key="4">
    <source>
        <dbReference type="Proteomes" id="UP000308730"/>
    </source>
</evidence>
<dbReference type="Proteomes" id="UP000308730">
    <property type="component" value="Unassembled WGS sequence"/>
</dbReference>
<protein>
    <submittedName>
        <fullName evidence="3">Uncharacterized protein</fullName>
    </submittedName>
</protein>
<dbReference type="EMBL" id="SGPM01000129">
    <property type="protein sequence ID" value="THH29327.1"/>
    <property type="molecule type" value="Genomic_DNA"/>
</dbReference>
<organism evidence="3 4">
    <name type="scientific">Antrodiella citrinella</name>
    <dbReference type="NCBI Taxonomy" id="2447956"/>
    <lineage>
        <taxon>Eukaryota</taxon>
        <taxon>Fungi</taxon>
        <taxon>Dikarya</taxon>
        <taxon>Basidiomycota</taxon>
        <taxon>Agaricomycotina</taxon>
        <taxon>Agaricomycetes</taxon>
        <taxon>Polyporales</taxon>
        <taxon>Steccherinaceae</taxon>
        <taxon>Antrodiella</taxon>
    </lineage>
</organism>
<reference evidence="3 4" key="1">
    <citation type="submission" date="2019-02" db="EMBL/GenBank/DDBJ databases">
        <title>Genome sequencing of the rare red list fungi Antrodiella citrinella (Flaviporus citrinellus).</title>
        <authorList>
            <person name="Buettner E."/>
            <person name="Kellner H."/>
        </authorList>
    </citation>
    <scope>NUCLEOTIDE SEQUENCE [LARGE SCALE GENOMIC DNA]</scope>
    <source>
        <strain evidence="3 4">DSM 108506</strain>
    </source>
</reference>
<evidence type="ECO:0000256" key="2">
    <source>
        <dbReference type="SAM" id="MobiDB-lite"/>
    </source>
</evidence>
<feature type="coiled-coil region" evidence="1">
    <location>
        <begin position="104"/>
        <end position="131"/>
    </location>
</feature>